<evidence type="ECO:0000313" key="3">
    <source>
        <dbReference type="Proteomes" id="UP000555407"/>
    </source>
</evidence>
<accession>A0A7X5VAC0</accession>
<sequence>MIPGEPRLAAPAGRRIRPHGARTAAAAPVGAGQSRRYRTGRTAPAEPARACRTAPALRHPTHHTLCPGGTAPRAAHLPEPVVPHRPRRPHCTGYTAAHPPPHCTGGTAPRAAQLPEPVVLRRPHRPSTAAQHQAGPHAGRDPALDVPPAGAPHFTGHTGPHRPFQQATQRRARPHAERAAHRRTALHRPHRTAPPLQTATQHRPGRHAIPALRWTLPSTGAQHFTDHAGLHRRCMAAQHRAGRHTAPALRWTGLPQAHSASPATPDRAALPTGNTRHRARPHADQAPRWRCLPQAHRASPAMPDCTALPLAAQHRVG</sequence>
<protein>
    <submittedName>
        <fullName evidence="2">Uncharacterized protein</fullName>
    </submittedName>
</protein>
<proteinExistence type="predicted"/>
<keyword evidence="3" id="KW-1185">Reference proteome</keyword>
<comment type="caution">
    <text evidence="2">The sequence shown here is derived from an EMBL/GenBank/DDBJ whole genome shotgun (WGS) entry which is preliminary data.</text>
</comment>
<dbReference type="EMBL" id="JAASRO010000001">
    <property type="protein sequence ID" value="NIK57579.1"/>
    <property type="molecule type" value="Genomic_DNA"/>
</dbReference>
<feature type="region of interest" description="Disordered" evidence="1">
    <location>
        <begin position="1"/>
        <end position="51"/>
    </location>
</feature>
<gene>
    <name evidence="2" type="ORF">BJY22_003296</name>
</gene>
<feature type="region of interest" description="Disordered" evidence="1">
    <location>
        <begin position="123"/>
        <end position="205"/>
    </location>
</feature>
<dbReference type="Proteomes" id="UP000555407">
    <property type="component" value="Unassembled WGS sequence"/>
</dbReference>
<feature type="compositionally biased region" description="Basic residues" evidence="1">
    <location>
        <begin position="180"/>
        <end position="191"/>
    </location>
</feature>
<evidence type="ECO:0000256" key="1">
    <source>
        <dbReference type="SAM" id="MobiDB-lite"/>
    </source>
</evidence>
<name>A0A7X5VAC0_9ACTN</name>
<dbReference type="AlphaFoldDB" id="A0A7X5VAC0"/>
<feature type="region of interest" description="Disordered" evidence="1">
    <location>
        <begin position="255"/>
        <end position="285"/>
    </location>
</feature>
<evidence type="ECO:0000313" key="2">
    <source>
        <dbReference type="EMBL" id="NIK57579.1"/>
    </source>
</evidence>
<reference evidence="2 3" key="1">
    <citation type="submission" date="2020-03" db="EMBL/GenBank/DDBJ databases">
        <title>Sequencing the genomes of 1000 actinobacteria strains.</title>
        <authorList>
            <person name="Klenk H.-P."/>
        </authorList>
    </citation>
    <scope>NUCLEOTIDE SEQUENCE [LARGE SCALE GENOMIC DNA]</scope>
    <source>
        <strain evidence="2 3">DSM 45490</strain>
    </source>
</reference>
<feature type="compositionally biased region" description="Low complexity" evidence="1">
    <location>
        <begin position="21"/>
        <end position="32"/>
    </location>
</feature>
<feature type="region of interest" description="Disordered" evidence="1">
    <location>
        <begin position="68"/>
        <end position="87"/>
    </location>
</feature>
<organism evidence="2 3">
    <name type="scientific">Kribbella shirazensis</name>
    <dbReference type="NCBI Taxonomy" id="1105143"/>
    <lineage>
        <taxon>Bacteria</taxon>
        <taxon>Bacillati</taxon>
        <taxon>Actinomycetota</taxon>
        <taxon>Actinomycetes</taxon>
        <taxon>Propionibacteriales</taxon>
        <taxon>Kribbellaceae</taxon>
        <taxon>Kribbella</taxon>
    </lineage>
</organism>